<sequence length="293" mass="32554">MRRFSLLFLRFFVLAAAVSVCSCAAKVLPPDPPPEESPVLSMAFEKIEARSPVLLDLYYSLEIENPRPSGAVFTLDRAAFTVNGTAFTLPEEALDIREQYRIEGHGRVSVPVRVALNLGDFSDPADPDFDDYRTGFSADVLFRFDGGSAVAAAVSADAEFPRIREPNFQITSIAIKKAELVNTRFIVRLRIENPNPFPVDLSSFSYELHGAGRFWAEGNETDVLRIDARGYAETDLFLIMNFINMRRELLNQVIAMKQVAYRFSGEAQISTGVAYLPGFTMGFDRSGSSPVIE</sequence>
<dbReference type="PROSITE" id="PS51257">
    <property type="entry name" value="PROKAR_LIPOPROTEIN"/>
    <property type="match status" value="1"/>
</dbReference>
<keyword evidence="4" id="KW-1185">Reference proteome</keyword>
<organism evidence="3 4">
    <name type="scientific">Breznakiella homolactica</name>
    <dbReference type="NCBI Taxonomy" id="2798577"/>
    <lineage>
        <taxon>Bacteria</taxon>
        <taxon>Pseudomonadati</taxon>
        <taxon>Spirochaetota</taxon>
        <taxon>Spirochaetia</taxon>
        <taxon>Spirochaetales</taxon>
        <taxon>Breznakiellaceae</taxon>
        <taxon>Breznakiella</taxon>
    </lineage>
</organism>
<dbReference type="AlphaFoldDB" id="A0A7T7XR06"/>
<accession>A0A7T7XR06</accession>
<feature type="domain" description="Water stress and hypersensitive response" evidence="2">
    <location>
        <begin position="168"/>
        <end position="288"/>
    </location>
</feature>
<keyword evidence="1" id="KW-0732">Signal</keyword>
<feature type="chain" id="PRO_5030857261" evidence="1">
    <location>
        <begin position="25"/>
        <end position="293"/>
    </location>
</feature>
<evidence type="ECO:0000313" key="3">
    <source>
        <dbReference type="EMBL" id="QQO10891.1"/>
    </source>
</evidence>
<evidence type="ECO:0000313" key="4">
    <source>
        <dbReference type="Proteomes" id="UP000595917"/>
    </source>
</evidence>
<dbReference type="Pfam" id="PF03168">
    <property type="entry name" value="LEA_2"/>
    <property type="match status" value="1"/>
</dbReference>
<dbReference type="EMBL" id="CP067089">
    <property type="protein sequence ID" value="QQO10891.1"/>
    <property type="molecule type" value="Genomic_DNA"/>
</dbReference>
<dbReference type="KEGG" id="bhc:JFL75_08230"/>
<dbReference type="GO" id="GO:0009269">
    <property type="term" value="P:response to desiccation"/>
    <property type="evidence" value="ECO:0007669"/>
    <property type="project" value="InterPro"/>
</dbReference>
<feature type="signal peptide" evidence="1">
    <location>
        <begin position="1"/>
        <end position="24"/>
    </location>
</feature>
<dbReference type="SUPFAM" id="SSF117070">
    <property type="entry name" value="LEA14-like"/>
    <property type="match status" value="1"/>
</dbReference>
<evidence type="ECO:0000256" key="1">
    <source>
        <dbReference type="SAM" id="SignalP"/>
    </source>
</evidence>
<gene>
    <name evidence="3" type="ORF">JFL75_08230</name>
</gene>
<reference evidence="3" key="1">
    <citation type="submission" date="2021-01" db="EMBL/GenBank/DDBJ databases">
        <title>Description of Breznakiella homolactica.</title>
        <authorList>
            <person name="Song Y."/>
            <person name="Brune A."/>
        </authorList>
    </citation>
    <scope>NUCLEOTIDE SEQUENCE</scope>
    <source>
        <strain evidence="3">RmG30</strain>
    </source>
</reference>
<dbReference type="InterPro" id="IPR013990">
    <property type="entry name" value="WHy-dom"/>
</dbReference>
<protein>
    <submittedName>
        <fullName evidence="3">LEA type 2 family protein</fullName>
    </submittedName>
</protein>
<evidence type="ECO:0000259" key="2">
    <source>
        <dbReference type="SMART" id="SM00769"/>
    </source>
</evidence>
<proteinExistence type="predicted"/>
<name>A0A7T7XR06_9SPIR</name>
<dbReference type="Proteomes" id="UP000595917">
    <property type="component" value="Chromosome"/>
</dbReference>
<dbReference type="SMART" id="SM00769">
    <property type="entry name" value="WHy"/>
    <property type="match status" value="1"/>
</dbReference>
<dbReference type="Gene3D" id="2.60.40.1820">
    <property type="match status" value="1"/>
</dbReference>
<dbReference type="InterPro" id="IPR004864">
    <property type="entry name" value="LEA_2"/>
</dbReference>
<dbReference type="RefSeq" id="WP_215628196.1">
    <property type="nucleotide sequence ID" value="NZ_CP067089.2"/>
</dbReference>